<dbReference type="InterPro" id="IPR050299">
    <property type="entry name" value="YjjX_NTPase"/>
</dbReference>
<keyword evidence="3" id="KW-0479">Metal-binding</keyword>
<evidence type="ECO:0000256" key="4">
    <source>
        <dbReference type="ARBA" id="ARBA00022741"/>
    </source>
</evidence>
<evidence type="ECO:0000256" key="5">
    <source>
        <dbReference type="ARBA" id="ARBA00022801"/>
    </source>
</evidence>
<dbReference type="SUPFAM" id="SSF52972">
    <property type="entry name" value="ITPase-like"/>
    <property type="match status" value="1"/>
</dbReference>
<organism evidence="13 14">
    <name type="scientific">Caldalkalibacillus horti</name>
    <dbReference type="NCBI Taxonomy" id="77523"/>
    <lineage>
        <taxon>Bacteria</taxon>
        <taxon>Bacillati</taxon>
        <taxon>Bacillota</taxon>
        <taxon>Bacilli</taxon>
        <taxon>Bacillales</taxon>
        <taxon>Bacillaceae</taxon>
        <taxon>Caldalkalibacillus</taxon>
    </lineage>
</organism>
<comment type="cofactor">
    <cofactor evidence="1">
        <name>Mn(2+)</name>
        <dbReference type="ChEBI" id="CHEBI:29035"/>
    </cofactor>
</comment>
<evidence type="ECO:0000256" key="6">
    <source>
        <dbReference type="ARBA" id="ARBA00022842"/>
    </source>
</evidence>
<sequence>MDRRKARNMQEEIYVGSRNQAKLKAVELAIQELKQKGVDMPTFQVIGVDVPSGVAAQPYSDEETISGALNRCLELKKNYPASLCIGLEGGVQRNHEGLFVCNWGVLLDEHGKKYVASGARVKLPEEVAEGLDNGKELSEMMELYSKRKDIRSKEGAIGILTEGLLDRSTMFAQVTLLLFGQKLHAQDGAYSVAKM</sequence>
<dbReference type="EC" id="3.6.1.73" evidence="9"/>
<comment type="caution">
    <text evidence="13">The sequence shown here is derived from an EMBL/GenBank/DDBJ whole genome shotgun (WGS) entry which is preliminary data.</text>
</comment>
<comment type="cofactor">
    <cofactor evidence="2">
        <name>Mg(2+)</name>
        <dbReference type="ChEBI" id="CHEBI:18420"/>
    </cofactor>
</comment>
<evidence type="ECO:0000256" key="1">
    <source>
        <dbReference type="ARBA" id="ARBA00001936"/>
    </source>
</evidence>
<evidence type="ECO:0000256" key="7">
    <source>
        <dbReference type="ARBA" id="ARBA00023080"/>
    </source>
</evidence>
<evidence type="ECO:0000256" key="3">
    <source>
        <dbReference type="ARBA" id="ARBA00022723"/>
    </source>
</evidence>
<dbReference type="RefSeq" id="WP_419095916.1">
    <property type="nucleotide sequence ID" value="NZ_BAAADK010000047.1"/>
</dbReference>
<comment type="catalytic activity">
    <reaction evidence="10">
        <text>ITP + H2O = IDP + phosphate + H(+)</text>
        <dbReference type="Rhea" id="RHEA:28330"/>
        <dbReference type="ChEBI" id="CHEBI:15377"/>
        <dbReference type="ChEBI" id="CHEBI:15378"/>
        <dbReference type="ChEBI" id="CHEBI:43474"/>
        <dbReference type="ChEBI" id="CHEBI:58280"/>
        <dbReference type="ChEBI" id="CHEBI:61402"/>
        <dbReference type="EC" id="3.6.1.73"/>
    </reaction>
</comment>
<evidence type="ECO:0000313" key="14">
    <source>
        <dbReference type="Proteomes" id="UP001235840"/>
    </source>
</evidence>
<keyword evidence="6" id="KW-0460">Magnesium</keyword>
<keyword evidence="7" id="KW-0546">Nucleotide metabolism</keyword>
<name>A0ABT9W0K1_9BACI</name>
<evidence type="ECO:0000256" key="11">
    <source>
        <dbReference type="ARBA" id="ARBA00048781"/>
    </source>
</evidence>
<evidence type="ECO:0000256" key="10">
    <source>
        <dbReference type="ARBA" id="ARBA00048174"/>
    </source>
</evidence>
<dbReference type="Pfam" id="PF01931">
    <property type="entry name" value="NTPase_I-T"/>
    <property type="match status" value="1"/>
</dbReference>
<reference evidence="13 14" key="1">
    <citation type="submission" date="2023-07" db="EMBL/GenBank/DDBJ databases">
        <title>Genomic Encyclopedia of Type Strains, Phase IV (KMG-IV): sequencing the most valuable type-strain genomes for metagenomic binning, comparative biology and taxonomic classification.</title>
        <authorList>
            <person name="Goeker M."/>
        </authorList>
    </citation>
    <scope>NUCLEOTIDE SEQUENCE [LARGE SCALE GENOMIC DNA]</scope>
    <source>
        <strain evidence="13 14">DSM 12751</strain>
    </source>
</reference>
<evidence type="ECO:0000259" key="12">
    <source>
        <dbReference type="Pfam" id="PF01931"/>
    </source>
</evidence>
<dbReference type="InterPro" id="IPR026533">
    <property type="entry name" value="NTPase/PRRC1"/>
</dbReference>
<protein>
    <recommendedName>
        <fullName evidence="9">inosine/xanthosine triphosphatase</fullName>
        <ecNumber evidence="9">3.6.1.73</ecNumber>
    </recommendedName>
</protein>
<keyword evidence="14" id="KW-1185">Reference proteome</keyword>
<dbReference type="PANTHER" id="PTHR34699:SF2">
    <property type="entry name" value="NON-CANONICAL PURINE NTP PHOSPHATASE_PRRC1 DOMAIN-CONTAINING PROTEIN"/>
    <property type="match status" value="1"/>
</dbReference>
<gene>
    <name evidence="13" type="ORF">J2S11_002540</name>
</gene>
<dbReference type="Proteomes" id="UP001235840">
    <property type="component" value="Unassembled WGS sequence"/>
</dbReference>
<evidence type="ECO:0000256" key="8">
    <source>
        <dbReference type="ARBA" id="ARBA00023211"/>
    </source>
</evidence>
<keyword evidence="8" id="KW-0464">Manganese</keyword>
<proteinExistence type="predicted"/>
<evidence type="ECO:0000256" key="9">
    <source>
        <dbReference type="ARBA" id="ARBA00038901"/>
    </source>
</evidence>
<dbReference type="EMBL" id="JAUSTY010000010">
    <property type="protein sequence ID" value="MDQ0166624.1"/>
    <property type="molecule type" value="Genomic_DNA"/>
</dbReference>
<accession>A0ABT9W0K1</accession>
<keyword evidence="4" id="KW-0547">Nucleotide-binding</keyword>
<dbReference type="PANTHER" id="PTHR34699">
    <property type="match status" value="1"/>
</dbReference>
<evidence type="ECO:0000256" key="2">
    <source>
        <dbReference type="ARBA" id="ARBA00001946"/>
    </source>
</evidence>
<dbReference type="InterPro" id="IPR029001">
    <property type="entry name" value="ITPase-like_fam"/>
</dbReference>
<dbReference type="Gene3D" id="3.90.950.10">
    <property type="match status" value="1"/>
</dbReference>
<feature type="domain" description="Non-canonical purine NTP phosphatase/PRRC1" evidence="12">
    <location>
        <begin position="16"/>
        <end position="177"/>
    </location>
</feature>
<comment type="catalytic activity">
    <reaction evidence="11">
        <text>XTP + H2O = XDP + phosphate + H(+)</text>
        <dbReference type="Rhea" id="RHEA:28406"/>
        <dbReference type="ChEBI" id="CHEBI:15377"/>
        <dbReference type="ChEBI" id="CHEBI:15378"/>
        <dbReference type="ChEBI" id="CHEBI:43474"/>
        <dbReference type="ChEBI" id="CHEBI:59884"/>
        <dbReference type="ChEBI" id="CHEBI:61314"/>
        <dbReference type="EC" id="3.6.1.73"/>
    </reaction>
</comment>
<keyword evidence="5" id="KW-0378">Hydrolase</keyword>
<evidence type="ECO:0000313" key="13">
    <source>
        <dbReference type="EMBL" id="MDQ0166624.1"/>
    </source>
</evidence>